<dbReference type="AlphaFoldDB" id="A0A916UJ95"/>
<feature type="domain" description="Peptidase M20 dimerisation" evidence="4">
    <location>
        <begin position="201"/>
        <end position="359"/>
    </location>
</feature>
<dbReference type="PANTHER" id="PTHR43270">
    <property type="entry name" value="BETA-ALA-HIS DIPEPTIDASE"/>
    <property type="match status" value="1"/>
</dbReference>
<evidence type="ECO:0000313" key="5">
    <source>
        <dbReference type="EMBL" id="GGC73815.1"/>
    </source>
</evidence>
<evidence type="ECO:0000259" key="4">
    <source>
        <dbReference type="Pfam" id="PF07687"/>
    </source>
</evidence>
<keyword evidence="6" id="KW-1185">Reference proteome</keyword>
<dbReference type="InterPro" id="IPR011650">
    <property type="entry name" value="Peptidase_M20_dimer"/>
</dbReference>
<organism evidence="5 6">
    <name type="scientific">Chelatococcus reniformis</name>
    <dbReference type="NCBI Taxonomy" id="1494448"/>
    <lineage>
        <taxon>Bacteria</taxon>
        <taxon>Pseudomonadati</taxon>
        <taxon>Pseudomonadota</taxon>
        <taxon>Alphaproteobacteria</taxon>
        <taxon>Hyphomicrobiales</taxon>
        <taxon>Chelatococcaceae</taxon>
        <taxon>Chelatococcus</taxon>
    </lineage>
</organism>
<dbReference type="SUPFAM" id="SSF53187">
    <property type="entry name" value="Zn-dependent exopeptidases"/>
    <property type="match status" value="1"/>
</dbReference>
<comment type="caution">
    <text evidence="5">The sequence shown here is derived from an EMBL/GenBank/DDBJ whole genome shotgun (WGS) entry which is preliminary data.</text>
</comment>
<reference evidence="5" key="1">
    <citation type="journal article" date="2014" name="Int. J. Syst. Evol. Microbiol.">
        <title>Complete genome sequence of Corynebacterium casei LMG S-19264T (=DSM 44701T), isolated from a smear-ripened cheese.</title>
        <authorList>
            <consortium name="US DOE Joint Genome Institute (JGI-PGF)"/>
            <person name="Walter F."/>
            <person name="Albersmeier A."/>
            <person name="Kalinowski J."/>
            <person name="Ruckert C."/>
        </authorList>
    </citation>
    <scope>NUCLEOTIDE SEQUENCE</scope>
    <source>
        <strain evidence="5">CGMCC 1.12919</strain>
    </source>
</reference>
<dbReference type="NCBIfam" id="NF006579">
    <property type="entry name" value="PRK09104.1"/>
    <property type="match status" value="1"/>
</dbReference>
<dbReference type="Proteomes" id="UP000637002">
    <property type="component" value="Unassembled WGS sequence"/>
</dbReference>
<proteinExistence type="predicted"/>
<dbReference type="InterPro" id="IPR051458">
    <property type="entry name" value="Cyt/Met_Dipeptidase"/>
</dbReference>
<keyword evidence="3" id="KW-0378">Hydrolase</keyword>
<dbReference type="Gene3D" id="3.30.70.360">
    <property type="match status" value="1"/>
</dbReference>
<dbReference type="EMBL" id="BMGG01000006">
    <property type="protein sequence ID" value="GGC73815.1"/>
    <property type="molecule type" value="Genomic_DNA"/>
</dbReference>
<evidence type="ECO:0000256" key="1">
    <source>
        <dbReference type="ARBA" id="ARBA00022670"/>
    </source>
</evidence>
<keyword evidence="1" id="KW-0645">Protease</keyword>
<gene>
    <name evidence="5" type="primary">dapE</name>
    <name evidence="5" type="ORF">GCM10010994_35240</name>
</gene>
<reference evidence="5" key="2">
    <citation type="submission" date="2020-09" db="EMBL/GenBank/DDBJ databases">
        <authorList>
            <person name="Sun Q."/>
            <person name="Zhou Y."/>
        </authorList>
    </citation>
    <scope>NUCLEOTIDE SEQUENCE</scope>
    <source>
        <strain evidence="5">CGMCC 1.12919</strain>
    </source>
</reference>
<dbReference type="RefSeq" id="WP_188610494.1">
    <property type="nucleotide sequence ID" value="NZ_BMGG01000006.1"/>
</dbReference>
<dbReference type="GO" id="GO:0006508">
    <property type="term" value="P:proteolysis"/>
    <property type="evidence" value="ECO:0007669"/>
    <property type="project" value="UniProtKB-KW"/>
</dbReference>
<dbReference type="GO" id="GO:0008233">
    <property type="term" value="F:peptidase activity"/>
    <property type="evidence" value="ECO:0007669"/>
    <property type="project" value="UniProtKB-KW"/>
</dbReference>
<sequence>MSELDAVLARIDADLDPSLERLFDWLRIPSVSADPAHAGDCRRAAEWLARDISGLGFTAGLEETAGHPIVLGRAPAPGKPRVLFYGHYDVQPADPVELWETPAFEPRVATLADGRKAIVARGACDDKGQVMTFVEACRAFKAVTGSLPVDVTLLVEGEEEVGSRHMPGFVESRRDELEADVALVCDTSMWDPRTPAITVSLRGLVYEEVTVKAADRDLHSGLFGGAAQNPIRVLAAIIAALHDPQGRVTLPGFYDGVPEPPADVVEQWRGLGLTAETFLGPVGLSVPAGERDRMVIEQIQSRPTCDVNGIFGGYTGPGAKTVIAAQATAKLSFRLVGAQDPDRIRASFRAFVRDRLPADCEAEFGAFSSSPAVALPYTMPALKRAQQALTDEWGREALAIGSGGSIPIVGDFKRTLGLDTLLVGFGLDDDRIHSPNEKYDLTSFHKGTRSWARILAALAQA</sequence>
<evidence type="ECO:0000313" key="6">
    <source>
        <dbReference type="Proteomes" id="UP000637002"/>
    </source>
</evidence>
<name>A0A916UJ95_9HYPH</name>
<dbReference type="Pfam" id="PF01546">
    <property type="entry name" value="Peptidase_M20"/>
    <property type="match status" value="1"/>
</dbReference>
<keyword evidence="2" id="KW-0479">Metal-binding</keyword>
<accession>A0A916UJ95</accession>
<dbReference type="GO" id="GO:0046872">
    <property type="term" value="F:metal ion binding"/>
    <property type="evidence" value="ECO:0007669"/>
    <property type="project" value="UniProtKB-KW"/>
</dbReference>
<dbReference type="Pfam" id="PF07687">
    <property type="entry name" value="M20_dimer"/>
    <property type="match status" value="1"/>
</dbReference>
<dbReference type="InterPro" id="IPR002933">
    <property type="entry name" value="Peptidase_M20"/>
</dbReference>
<evidence type="ECO:0000256" key="2">
    <source>
        <dbReference type="ARBA" id="ARBA00022723"/>
    </source>
</evidence>
<protein>
    <recommendedName>
        <fullName evidence="4">Peptidase M20 dimerisation domain-containing protein</fullName>
    </recommendedName>
</protein>
<dbReference type="Gene3D" id="3.40.630.10">
    <property type="entry name" value="Zn peptidases"/>
    <property type="match status" value="1"/>
</dbReference>
<evidence type="ECO:0000256" key="3">
    <source>
        <dbReference type="ARBA" id="ARBA00022801"/>
    </source>
</evidence>
<dbReference type="PANTHER" id="PTHR43270:SF12">
    <property type="entry name" value="SUCCINYL-DIAMINOPIMELATE DESUCCINYLASE"/>
    <property type="match status" value="1"/>
</dbReference>